<dbReference type="RefSeq" id="WP_040265737.1">
    <property type="nucleotide sequence ID" value="NZ_CP050855.1"/>
</dbReference>
<dbReference type="EMBL" id="CP050855">
    <property type="protein sequence ID" value="QLH61632.1"/>
    <property type="molecule type" value="Genomic_DNA"/>
</dbReference>
<dbReference type="Proteomes" id="UP000042738">
    <property type="component" value="Chromosome"/>
</dbReference>
<accession>A0A7D5SF69</accession>
<dbReference type="Gene3D" id="2.40.128.110">
    <property type="entry name" value="Lipid/polyisoprenoid-binding, YceI-like"/>
    <property type="match status" value="1"/>
</dbReference>
<reference evidence="1 2" key="1">
    <citation type="journal article" date="2014" name="Genome Announc.">
        <title>Whole-Genome Sequence of Serratia symbiotica Strain CWBI-2.3T, a Free-Living Symbiont of the Black Bean Aphid Aphis fabae.</title>
        <authorList>
            <person name="Foray V."/>
            <person name="Grigorescu A.S."/>
            <person name="Sabri A."/>
            <person name="Haubruge E."/>
            <person name="Lognay G."/>
            <person name="Francis F."/>
            <person name="Fauconnier M.L."/>
            <person name="Hance T."/>
            <person name="Thonart P."/>
        </authorList>
    </citation>
    <scope>NUCLEOTIDE SEQUENCE [LARGE SCALE GENOMIC DNA]</scope>
    <source>
        <strain evidence="1">CWBI-2.3</strain>
    </source>
</reference>
<proteinExistence type="predicted"/>
<organism evidence="1 2">
    <name type="scientific">Serratia symbiotica</name>
    <dbReference type="NCBI Taxonomy" id="138074"/>
    <lineage>
        <taxon>Bacteria</taxon>
        <taxon>Pseudomonadati</taxon>
        <taxon>Pseudomonadota</taxon>
        <taxon>Gammaproteobacteria</taxon>
        <taxon>Enterobacterales</taxon>
        <taxon>Yersiniaceae</taxon>
        <taxon>Serratia</taxon>
    </lineage>
</organism>
<dbReference type="GeneID" id="93736265"/>
<gene>
    <name evidence="1" type="ORF">SYMBAF_07005</name>
</gene>
<sequence>MAEHTGITDTLYLAWAVIVLSLLHELATKLIGQENDPWDGYCAGFETSGKIKLKDFGIITDLGPTAQNVELIISVEGVREKS</sequence>
<dbReference type="AlphaFoldDB" id="A0A7D5SF69"/>
<dbReference type="SUPFAM" id="SSF101874">
    <property type="entry name" value="YceI-like"/>
    <property type="match status" value="1"/>
</dbReference>
<protein>
    <submittedName>
        <fullName evidence="1">Uncharacterized protein</fullName>
    </submittedName>
</protein>
<name>A0A7D5SF69_9GAMM</name>
<dbReference type="InterPro" id="IPR036761">
    <property type="entry name" value="TTHA0802/YceI-like_sf"/>
</dbReference>
<evidence type="ECO:0000313" key="2">
    <source>
        <dbReference type="Proteomes" id="UP000042738"/>
    </source>
</evidence>
<evidence type="ECO:0000313" key="1">
    <source>
        <dbReference type="EMBL" id="QLH61632.1"/>
    </source>
</evidence>